<dbReference type="Proteomes" id="UP001627154">
    <property type="component" value="Unassembled WGS sequence"/>
</dbReference>
<feature type="compositionally biased region" description="Basic and acidic residues" evidence="1">
    <location>
        <begin position="42"/>
        <end position="56"/>
    </location>
</feature>
<comment type="caution">
    <text evidence="3">The sequence shown here is derived from an EMBL/GenBank/DDBJ whole genome shotgun (WGS) entry which is preliminary data.</text>
</comment>
<sequence length="126" mass="13492">MRSKAIIFTILLACLSIAIAEDFGKVHFQHDINIAVSSNDEDQQKVESSKNDKKENVVTVKVGPKAGSEEKPSAASADMSAGKRQALIADLLVTISDMLKKHPALLNNVKSAASGEAKAQKENCDE</sequence>
<feature type="chain" id="PRO_5044844898" evidence="2">
    <location>
        <begin position="21"/>
        <end position="126"/>
    </location>
</feature>
<proteinExistence type="predicted"/>
<evidence type="ECO:0000256" key="1">
    <source>
        <dbReference type="SAM" id="MobiDB-lite"/>
    </source>
</evidence>
<evidence type="ECO:0000313" key="4">
    <source>
        <dbReference type="Proteomes" id="UP001627154"/>
    </source>
</evidence>
<accession>A0ABD2WN07</accession>
<evidence type="ECO:0000313" key="3">
    <source>
        <dbReference type="EMBL" id="KAL3394173.1"/>
    </source>
</evidence>
<reference evidence="3 4" key="1">
    <citation type="journal article" date="2024" name="bioRxiv">
        <title>A reference genome for Trichogramma kaykai: A tiny desert-dwelling parasitoid wasp with competing sex-ratio distorters.</title>
        <authorList>
            <person name="Culotta J."/>
            <person name="Lindsey A.R."/>
        </authorList>
    </citation>
    <scope>NUCLEOTIDE SEQUENCE [LARGE SCALE GENOMIC DNA]</scope>
    <source>
        <strain evidence="3 4">KSX58</strain>
    </source>
</reference>
<name>A0ABD2WN07_9HYME</name>
<keyword evidence="2" id="KW-0732">Signal</keyword>
<feature type="region of interest" description="Disordered" evidence="1">
    <location>
        <begin position="38"/>
        <end position="81"/>
    </location>
</feature>
<dbReference type="EMBL" id="JBJJXI010000092">
    <property type="protein sequence ID" value="KAL3394173.1"/>
    <property type="molecule type" value="Genomic_DNA"/>
</dbReference>
<organism evidence="3 4">
    <name type="scientific">Trichogramma kaykai</name>
    <dbReference type="NCBI Taxonomy" id="54128"/>
    <lineage>
        <taxon>Eukaryota</taxon>
        <taxon>Metazoa</taxon>
        <taxon>Ecdysozoa</taxon>
        <taxon>Arthropoda</taxon>
        <taxon>Hexapoda</taxon>
        <taxon>Insecta</taxon>
        <taxon>Pterygota</taxon>
        <taxon>Neoptera</taxon>
        <taxon>Endopterygota</taxon>
        <taxon>Hymenoptera</taxon>
        <taxon>Apocrita</taxon>
        <taxon>Proctotrupomorpha</taxon>
        <taxon>Chalcidoidea</taxon>
        <taxon>Trichogrammatidae</taxon>
        <taxon>Trichogramma</taxon>
    </lineage>
</organism>
<protein>
    <submittedName>
        <fullName evidence="3">Uncharacterized protein</fullName>
    </submittedName>
</protein>
<feature type="signal peptide" evidence="2">
    <location>
        <begin position="1"/>
        <end position="20"/>
    </location>
</feature>
<evidence type="ECO:0000256" key="2">
    <source>
        <dbReference type="SAM" id="SignalP"/>
    </source>
</evidence>
<dbReference type="AlphaFoldDB" id="A0ABD2WN07"/>
<gene>
    <name evidence="3" type="ORF">TKK_011219</name>
</gene>
<keyword evidence="4" id="KW-1185">Reference proteome</keyword>